<evidence type="ECO:0000259" key="1">
    <source>
        <dbReference type="PROSITE" id="PS50097"/>
    </source>
</evidence>
<sequence length="623" mass="70193">MSTISREAASSTNEPPTNLLFDHPEADIVLCSQDSCHFRVPKIYIVNSSPILGELIQRALDFPGDAIFEPSLPVVQLPESGEILNYLLTFIFPITPLVPSSLEDIMELLSVAQNYQMGTALTHIRGSISRQNSLPTRLEPALRTYALAQKYGLRPEALQTARVIFLKQSVTIEDFGDKLDIMPGTSLYELWKYYERVQAILASNLTKFRTSCARGTLTDLQCTELSSSRIPRWLSQYIESIGKNPNLFDYAVLNIVMARHVTSKDKAELGCKCASITSQTINEFWEALTSVVDDSFEKAEPALSLVREREDPQDQINSATSPLEPFIISDTNLIIRSSDLVDFRVHKSVLAMASPFFKDLLSLPQPIDCEIVDGHPVVQLSESSELMNSLFSILYPVRAVMPYSYEKVLYLLAACQKYEMASVQSFIRAEISRGPPPGPRGAKAFRAYAIASAKGLIPEMENAARLTLDQSMTFGNIGEGLRLFEGWALRDLFNFRRRCKDNLVTCLDSYHQALIPASSWVGCPEVMPTMDPRQSPVLPKWINELLLRNRDELKLQKVTRPLDTHSKIIREYYMALENHDTCNFCLRVHMRIGPSFCSDLEKKLEQARNNVRSDCDPLFGFAH</sequence>
<dbReference type="PROSITE" id="PS50097">
    <property type="entry name" value="BTB"/>
    <property type="match status" value="1"/>
</dbReference>
<dbReference type="AlphaFoldDB" id="A0A9P5K0G0"/>
<dbReference type="InterPro" id="IPR000210">
    <property type="entry name" value="BTB/POZ_dom"/>
</dbReference>
<accession>A0A9P5K0G0</accession>
<reference evidence="2" key="1">
    <citation type="submission" date="2019-10" db="EMBL/GenBank/DDBJ databases">
        <authorList>
            <consortium name="DOE Joint Genome Institute"/>
            <person name="Kuo A."/>
            <person name="Miyauchi S."/>
            <person name="Kiss E."/>
            <person name="Drula E."/>
            <person name="Kohler A."/>
            <person name="Sanchez-Garcia M."/>
            <person name="Andreopoulos B."/>
            <person name="Barry K.W."/>
            <person name="Bonito G."/>
            <person name="Buee M."/>
            <person name="Carver A."/>
            <person name="Chen C."/>
            <person name="Cichocki N."/>
            <person name="Clum A."/>
            <person name="Culley D."/>
            <person name="Crous P.W."/>
            <person name="Fauchery L."/>
            <person name="Girlanda M."/>
            <person name="Hayes R."/>
            <person name="Keri Z."/>
            <person name="LaButti K."/>
            <person name="Lipzen A."/>
            <person name="Lombard V."/>
            <person name="Magnuson J."/>
            <person name="Maillard F."/>
            <person name="Morin E."/>
            <person name="Murat C."/>
            <person name="Nolan M."/>
            <person name="Ohm R."/>
            <person name="Pangilinan J."/>
            <person name="Pereira M."/>
            <person name="Perotto S."/>
            <person name="Peter M."/>
            <person name="Riley R."/>
            <person name="Sitrit Y."/>
            <person name="Stielow B."/>
            <person name="Szollosi G."/>
            <person name="Zifcakova L."/>
            <person name="Stursova M."/>
            <person name="Spatafora J.W."/>
            <person name="Tedersoo L."/>
            <person name="Vaario L.-M."/>
            <person name="Yamada A."/>
            <person name="Yan M."/>
            <person name="Wang P."/>
            <person name="Xu J."/>
            <person name="Bruns T."/>
            <person name="Baldrian P."/>
            <person name="Vilgalys R."/>
            <person name="Henrissat B."/>
            <person name="Grigoriev I.V."/>
            <person name="Hibbett D."/>
            <person name="Nagy L.G."/>
            <person name="Martin F.M."/>
        </authorList>
    </citation>
    <scope>NUCLEOTIDE SEQUENCE</scope>
    <source>
        <strain evidence="2">Prilba</strain>
    </source>
</reference>
<feature type="domain" description="BTB" evidence="1">
    <location>
        <begin position="329"/>
        <end position="403"/>
    </location>
</feature>
<name>A0A9P5K0G0_9AGAM</name>
<organism evidence="2 3">
    <name type="scientific">Russula ochroleuca</name>
    <dbReference type="NCBI Taxonomy" id="152965"/>
    <lineage>
        <taxon>Eukaryota</taxon>
        <taxon>Fungi</taxon>
        <taxon>Dikarya</taxon>
        <taxon>Basidiomycota</taxon>
        <taxon>Agaricomycotina</taxon>
        <taxon>Agaricomycetes</taxon>
        <taxon>Russulales</taxon>
        <taxon>Russulaceae</taxon>
        <taxon>Russula</taxon>
    </lineage>
</organism>
<dbReference type="Pfam" id="PF00651">
    <property type="entry name" value="BTB"/>
    <property type="match status" value="1"/>
</dbReference>
<dbReference type="EMBL" id="WHVB01000020">
    <property type="protein sequence ID" value="KAF8472347.1"/>
    <property type="molecule type" value="Genomic_DNA"/>
</dbReference>
<gene>
    <name evidence="2" type="ORF">DFH94DRAFT_856022</name>
</gene>
<dbReference type="SUPFAM" id="SSF54695">
    <property type="entry name" value="POZ domain"/>
    <property type="match status" value="1"/>
</dbReference>
<comment type="caution">
    <text evidence="2">The sequence shown here is derived from an EMBL/GenBank/DDBJ whole genome shotgun (WGS) entry which is preliminary data.</text>
</comment>
<dbReference type="Gene3D" id="3.30.710.10">
    <property type="entry name" value="Potassium Channel Kv1.1, Chain A"/>
    <property type="match status" value="1"/>
</dbReference>
<dbReference type="OrthoDB" id="3357985at2759"/>
<proteinExistence type="predicted"/>
<protein>
    <recommendedName>
        <fullName evidence="1">BTB domain-containing protein</fullName>
    </recommendedName>
</protein>
<dbReference type="SMART" id="SM00225">
    <property type="entry name" value="BTB"/>
    <property type="match status" value="2"/>
</dbReference>
<reference evidence="2" key="2">
    <citation type="journal article" date="2020" name="Nat. Commun.">
        <title>Large-scale genome sequencing of mycorrhizal fungi provides insights into the early evolution of symbiotic traits.</title>
        <authorList>
            <person name="Miyauchi S."/>
            <person name="Kiss E."/>
            <person name="Kuo A."/>
            <person name="Drula E."/>
            <person name="Kohler A."/>
            <person name="Sanchez-Garcia M."/>
            <person name="Morin E."/>
            <person name="Andreopoulos B."/>
            <person name="Barry K.W."/>
            <person name="Bonito G."/>
            <person name="Buee M."/>
            <person name="Carver A."/>
            <person name="Chen C."/>
            <person name="Cichocki N."/>
            <person name="Clum A."/>
            <person name="Culley D."/>
            <person name="Crous P.W."/>
            <person name="Fauchery L."/>
            <person name="Girlanda M."/>
            <person name="Hayes R.D."/>
            <person name="Keri Z."/>
            <person name="LaButti K."/>
            <person name="Lipzen A."/>
            <person name="Lombard V."/>
            <person name="Magnuson J."/>
            <person name="Maillard F."/>
            <person name="Murat C."/>
            <person name="Nolan M."/>
            <person name="Ohm R.A."/>
            <person name="Pangilinan J."/>
            <person name="Pereira M.F."/>
            <person name="Perotto S."/>
            <person name="Peter M."/>
            <person name="Pfister S."/>
            <person name="Riley R."/>
            <person name="Sitrit Y."/>
            <person name="Stielow J.B."/>
            <person name="Szollosi G."/>
            <person name="Zifcakova L."/>
            <person name="Stursova M."/>
            <person name="Spatafora J.W."/>
            <person name="Tedersoo L."/>
            <person name="Vaario L.M."/>
            <person name="Yamada A."/>
            <person name="Yan M."/>
            <person name="Wang P."/>
            <person name="Xu J."/>
            <person name="Bruns T."/>
            <person name="Baldrian P."/>
            <person name="Vilgalys R."/>
            <person name="Dunand C."/>
            <person name="Henrissat B."/>
            <person name="Grigoriev I.V."/>
            <person name="Hibbett D."/>
            <person name="Nagy L.G."/>
            <person name="Martin F.M."/>
        </authorList>
    </citation>
    <scope>NUCLEOTIDE SEQUENCE</scope>
    <source>
        <strain evidence="2">Prilba</strain>
    </source>
</reference>
<dbReference type="Proteomes" id="UP000759537">
    <property type="component" value="Unassembled WGS sequence"/>
</dbReference>
<evidence type="ECO:0000313" key="3">
    <source>
        <dbReference type="Proteomes" id="UP000759537"/>
    </source>
</evidence>
<keyword evidence="3" id="KW-1185">Reference proteome</keyword>
<dbReference type="CDD" id="cd18186">
    <property type="entry name" value="BTB_POZ_ZBTB_KLHL-like"/>
    <property type="match status" value="1"/>
</dbReference>
<evidence type="ECO:0000313" key="2">
    <source>
        <dbReference type="EMBL" id="KAF8472347.1"/>
    </source>
</evidence>
<dbReference type="InterPro" id="IPR011333">
    <property type="entry name" value="SKP1/BTB/POZ_sf"/>
</dbReference>